<comment type="caution">
    <text evidence="1">The sequence shown here is derived from an EMBL/GenBank/DDBJ whole genome shotgun (WGS) entry which is preliminary data.</text>
</comment>
<gene>
    <name evidence="1" type="ORF">ACFPZ3_29850</name>
</gene>
<dbReference type="EMBL" id="JBHSPA010000034">
    <property type="protein sequence ID" value="MFC5828090.1"/>
    <property type="molecule type" value="Genomic_DNA"/>
</dbReference>
<evidence type="ECO:0000313" key="1">
    <source>
        <dbReference type="EMBL" id="MFC5828090.1"/>
    </source>
</evidence>
<accession>A0ABW1CT23</accession>
<keyword evidence="2" id="KW-1185">Reference proteome</keyword>
<proteinExistence type="predicted"/>
<name>A0ABW1CT23_9ACTN</name>
<reference evidence="2" key="1">
    <citation type="journal article" date="2019" name="Int. J. Syst. Evol. Microbiol.">
        <title>The Global Catalogue of Microorganisms (GCM) 10K type strain sequencing project: providing services to taxonomists for standard genome sequencing and annotation.</title>
        <authorList>
            <consortium name="The Broad Institute Genomics Platform"/>
            <consortium name="The Broad Institute Genome Sequencing Center for Infectious Disease"/>
            <person name="Wu L."/>
            <person name="Ma J."/>
        </authorList>
    </citation>
    <scope>NUCLEOTIDE SEQUENCE [LARGE SCALE GENOMIC DNA]</scope>
    <source>
        <strain evidence="2">CCUG 53903</strain>
    </source>
</reference>
<dbReference type="RefSeq" id="WP_379517594.1">
    <property type="nucleotide sequence ID" value="NZ_JBHSPA010000034.1"/>
</dbReference>
<evidence type="ECO:0008006" key="3">
    <source>
        <dbReference type="Google" id="ProtNLM"/>
    </source>
</evidence>
<protein>
    <recommendedName>
        <fullName evidence="3">Tetratricopeptide repeat protein</fullName>
    </recommendedName>
</protein>
<evidence type="ECO:0000313" key="2">
    <source>
        <dbReference type="Proteomes" id="UP001596058"/>
    </source>
</evidence>
<sequence length="74" mass="8402">MKTLTVDDQLSPRDTTRARLWLGTALSKYDDAARLMMTAIREFESLGEPEGWPVAHQKLALAHRGGETSRRRYA</sequence>
<organism evidence="1 2">
    <name type="scientific">Nonomuraea insulae</name>
    <dbReference type="NCBI Taxonomy" id="1616787"/>
    <lineage>
        <taxon>Bacteria</taxon>
        <taxon>Bacillati</taxon>
        <taxon>Actinomycetota</taxon>
        <taxon>Actinomycetes</taxon>
        <taxon>Streptosporangiales</taxon>
        <taxon>Streptosporangiaceae</taxon>
        <taxon>Nonomuraea</taxon>
    </lineage>
</organism>
<dbReference type="Proteomes" id="UP001596058">
    <property type="component" value="Unassembled WGS sequence"/>
</dbReference>